<dbReference type="EMBL" id="JAPMUA010000004">
    <property type="protein sequence ID" value="MDG3586771.1"/>
    <property type="molecule type" value="Genomic_DNA"/>
</dbReference>
<evidence type="ECO:0008006" key="3">
    <source>
        <dbReference type="Google" id="ProtNLM"/>
    </source>
</evidence>
<dbReference type="Proteomes" id="UP001153642">
    <property type="component" value="Unassembled WGS sequence"/>
</dbReference>
<protein>
    <recommendedName>
        <fullName evidence="3">Prophage protein DUF1660</fullName>
    </recommendedName>
</protein>
<evidence type="ECO:0000313" key="2">
    <source>
        <dbReference type="Proteomes" id="UP001153642"/>
    </source>
</evidence>
<comment type="caution">
    <text evidence="1">The sequence shown here is derived from an EMBL/GenBank/DDBJ whole genome shotgun (WGS) entry which is preliminary data.</text>
</comment>
<reference evidence="1" key="1">
    <citation type="submission" date="2022-11" db="EMBL/GenBank/DDBJ databases">
        <title>High-quality draft genome sequence of Galbibacter sp. strain CMA-7.</title>
        <authorList>
            <person name="Wei L."/>
            <person name="Dong C."/>
            <person name="Shao Z."/>
        </authorList>
    </citation>
    <scope>NUCLEOTIDE SEQUENCE</scope>
    <source>
        <strain evidence="1">CMA-7</strain>
    </source>
</reference>
<gene>
    <name evidence="1" type="ORF">OSR52_12920</name>
</gene>
<evidence type="ECO:0000313" key="1">
    <source>
        <dbReference type="EMBL" id="MDG3586771.1"/>
    </source>
</evidence>
<keyword evidence="2" id="KW-1185">Reference proteome</keyword>
<proteinExistence type="predicted"/>
<name>A0ABT6FU22_9FLAO</name>
<sequence length="78" mass="8959">MKTSRSTIKKAVCSMFGHRYVVSKKITPHITEYQCKTCKCEITTTETGHLDVLTPELKEINETLAKFYRKRHALQSVA</sequence>
<accession>A0ABT6FU22</accession>
<organism evidence="1 2">
    <name type="scientific">Galbibacter pacificus</name>
    <dbReference type="NCBI Taxonomy" id="2996052"/>
    <lineage>
        <taxon>Bacteria</taxon>
        <taxon>Pseudomonadati</taxon>
        <taxon>Bacteroidota</taxon>
        <taxon>Flavobacteriia</taxon>
        <taxon>Flavobacteriales</taxon>
        <taxon>Flavobacteriaceae</taxon>
        <taxon>Galbibacter</taxon>
    </lineage>
</organism>